<dbReference type="EMBL" id="JBHMDO010000034">
    <property type="protein sequence ID" value="MFB9328666.1"/>
    <property type="molecule type" value="Genomic_DNA"/>
</dbReference>
<evidence type="ECO:0000313" key="3">
    <source>
        <dbReference type="Proteomes" id="UP001589747"/>
    </source>
</evidence>
<evidence type="ECO:0000259" key="1">
    <source>
        <dbReference type="Pfam" id="PF01261"/>
    </source>
</evidence>
<dbReference type="SUPFAM" id="SSF51658">
    <property type="entry name" value="Xylose isomerase-like"/>
    <property type="match status" value="1"/>
</dbReference>
<proteinExistence type="predicted"/>
<dbReference type="Gene3D" id="3.20.20.150">
    <property type="entry name" value="Divalent-metal-dependent TIM barrel enzymes"/>
    <property type="match status" value="1"/>
</dbReference>
<protein>
    <submittedName>
        <fullName evidence="2">Sugar phosphate isomerase/epimerase family protein</fullName>
    </submittedName>
</protein>
<dbReference type="InterPro" id="IPR013022">
    <property type="entry name" value="Xyl_isomerase-like_TIM-brl"/>
</dbReference>
<dbReference type="RefSeq" id="WP_377498188.1">
    <property type="nucleotide sequence ID" value="NZ_JBHMDO010000034.1"/>
</dbReference>
<comment type="caution">
    <text evidence="2">The sequence shown here is derived from an EMBL/GenBank/DDBJ whole genome shotgun (WGS) entry which is preliminary data.</text>
</comment>
<dbReference type="Proteomes" id="UP001589747">
    <property type="component" value="Unassembled WGS sequence"/>
</dbReference>
<feature type="domain" description="Xylose isomerase-like TIM barrel" evidence="1">
    <location>
        <begin position="39"/>
        <end position="266"/>
    </location>
</feature>
<dbReference type="GO" id="GO:0016853">
    <property type="term" value="F:isomerase activity"/>
    <property type="evidence" value="ECO:0007669"/>
    <property type="project" value="UniProtKB-KW"/>
</dbReference>
<evidence type="ECO:0000313" key="2">
    <source>
        <dbReference type="EMBL" id="MFB9328666.1"/>
    </source>
</evidence>
<organism evidence="2 3">
    <name type="scientific">Paenibacillus aurantiacus</name>
    <dbReference type="NCBI Taxonomy" id="1936118"/>
    <lineage>
        <taxon>Bacteria</taxon>
        <taxon>Bacillati</taxon>
        <taxon>Bacillota</taxon>
        <taxon>Bacilli</taxon>
        <taxon>Bacillales</taxon>
        <taxon>Paenibacillaceae</taxon>
        <taxon>Paenibacillus</taxon>
    </lineage>
</organism>
<keyword evidence="3" id="KW-1185">Reference proteome</keyword>
<reference evidence="2 3" key="1">
    <citation type="submission" date="2024-09" db="EMBL/GenBank/DDBJ databases">
        <authorList>
            <person name="Sun Q."/>
            <person name="Mori K."/>
        </authorList>
    </citation>
    <scope>NUCLEOTIDE SEQUENCE [LARGE SCALE GENOMIC DNA]</scope>
    <source>
        <strain evidence="2 3">TISTR 2452</strain>
    </source>
</reference>
<gene>
    <name evidence="2" type="ORF">ACFFSY_22250</name>
</gene>
<dbReference type="InterPro" id="IPR036237">
    <property type="entry name" value="Xyl_isomerase-like_sf"/>
</dbReference>
<dbReference type="PANTHER" id="PTHR12110">
    <property type="entry name" value="HYDROXYPYRUVATE ISOMERASE"/>
    <property type="match status" value="1"/>
</dbReference>
<dbReference type="Pfam" id="PF01261">
    <property type="entry name" value="AP_endonuc_2"/>
    <property type="match status" value="1"/>
</dbReference>
<dbReference type="InterPro" id="IPR050312">
    <property type="entry name" value="IolE/XylAMocC-like"/>
</dbReference>
<keyword evidence="2" id="KW-0413">Isomerase</keyword>
<dbReference type="PANTHER" id="PTHR12110:SF41">
    <property type="entry name" value="INOSOSE DEHYDRATASE"/>
    <property type="match status" value="1"/>
</dbReference>
<accession>A0ABV5KTV0</accession>
<name>A0ABV5KTV0_9BACL</name>
<sequence>MKIGYQTNTWGGVVGHPAGVTSVKDSYYLANGSTEQAIRDIAAAGYQGIELFDGNLVQYENRIDEFRRLLSDSGLALIGVYTGANFIYEDILPDEMAKIEKTAKLAAAAGAEHLVLGGGAVRAAGIRDEDFAALAKGLDSAAGIAKKYGLRASYHPHLGTMVERPDQLHRLMLLTDITLCPDTAHIEAGGGDPLEVIRKYGSRITTIHFKDYRSGAFVPLGEGGQPFADMLSLLREQGYDGWVTIELDSHDDPAKAASISRAYLRDTLHLR</sequence>